<dbReference type="Proteomes" id="UP000321367">
    <property type="component" value="Unassembled WGS sequence"/>
</dbReference>
<evidence type="ECO:0008006" key="4">
    <source>
        <dbReference type="Google" id="ProtNLM"/>
    </source>
</evidence>
<protein>
    <recommendedName>
        <fullName evidence="4">Phosphatidate cytidylyltransferase</fullName>
    </recommendedName>
</protein>
<feature type="transmembrane region" description="Helical" evidence="1">
    <location>
        <begin position="35"/>
        <end position="51"/>
    </location>
</feature>
<evidence type="ECO:0000256" key="1">
    <source>
        <dbReference type="SAM" id="Phobius"/>
    </source>
</evidence>
<keyword evidence="3" id="KW-1185">Reference proteome</keyword>
<organism evidence="2 3">
    <name type="scientific">Gillisia hiemivivida</name>
    <dbReference type="NCBI Taxonomy" id="291190"/>
    <lineage>
        <taxon>Bacteria</taxon>
        <taxon>Pseudomonadati</taxon>
        <taxon>Bacteroidota</taxon>
        <taxon>Flavobacteriia</taxon>
        <taxon>Flavobacteriales</taxon>
        <taxon>Flavobacteriaceae</taxon>
        <taxon>Gillisia</taxon>
    </lineage>
</organism>
<dbReference type="RefSeq" id="WP_146932503.1">
    <property type="nucleotide sequence ID" value="NZ_CBCSHZ010000013.1"/>
</dbReference>
<accession>A0A5C6ZX95</accession>
<dbReference type="EMBL" id="VORY01000010">
    <property type="protein sequence ID" value="TXD93485.1"/>
    <property type="molecule type" value="Genomic_DNA"/>
</dbReference>
<dbReference type="AlphaFoldDB" id="A0A5C6ZX95"/>
<sequence>MIKLLSNLKKAQKIGIAILVPTIILLIFFEEEYGTILGLLAGTGTGLLLWSKDPKENKK</sequence>
<proteinExistence type="predicted"/>
<keyword evidence="1" id="KW-0472">Membrane</keyword>
<evidence type="ECO:0000313" key="3">
    <source>
        <dbReference type="Proteomes" id="UP000321367"/>
    </source>
</evidence>
<evidence type="ECO:0000313" key="2">
    <source>
        <dbReference type="EMBL" id="TXD93485.1"/>
    </source>
</evidence>
<keyword evidence="1" id="KW-0812">Transmembrane</keyword>
<gene>
    <name evidence="2" type="ORF">ES724_09710</name>
</gene>
<reference evidence="2 3" key="1">
    <citation type="submission" date="2019-08" db="EMBL/GenBank/DDBJ databases">
        <title>Genome sequence of Gillisia hiemivivida IC154 (type strain).</title>
        <authorList>
            <person name="Bowman J.P."/>
        </authorList>
    </citation>
    <scope>NUCLEOTIDE SEQUENCE [LARGE SCALE GENOMIC DNA]</scope>
    <source>
        <strain evidence="2 3">IC154</strain>
    </source>
</reference>
<name>A0A5C6ZX95_9FLAO</name>
<keyword evidence="1" id="KW-1133">Transmembrane helix</keyword>
<feature type="transmembrane region" description="Helical" evidence="1">
    <location>
        <begin position="12"/>
        <end position="29"/>
    </location>
</feature>
<comment type="caution">
    <text evidence="2">The sequence shown here is derived from an EMBL/GenBank/DDBJ whole genome shotgun (WGS) entry which is preliminary data.</text>
</comment>